<dbReference type="Gene3D" id="2.40.170.20">
    <property type="entry name" value="TonB-dependent receptor, beta-barrel domain"/>
    <property type="match status" value="1"/>
</dbReference>
<dbReference type="RefSeq" id="WP_378168417.1">
    <property type="nucleotide sequence ID" value="NZ_JBHSBU010000002.1"/>
</dbReference>
<feature type="signal peptide" evidence="5">
    <location>
        <begin position="1"/>
        <end position="19"/>
    </location>
</feature>
<evidence type="ECO:0000313" key="7">
    <source>
        <dbReference type="EMBL" id="MFC4161840.1"/>
    </source>
</evidence>
<protein>
    <submittedName>
        <fullName evidence="7">FecR domain-containing protein</fullName>
    </submittedName>
</protein>
<keyword evidence="3" id="KW-0998">Cell outer membrane</keyword>
<dbReference type="InterPro" id="IPR006860">
    <property type="entry name" value="FecR"/>
</dbReference>
<evidence type="ECO:0000256" key="4">
    <source>
        <dbReference type="PROSITE-ProRule" id="PRU00339"/>
    </source>
</evidence>
<proteinExistence type="predicted"/>
<dbReference type="Pfam" id="PF04773">
    <property type="entry name" value="FecR"/>
    <property type="match status" value="1"/>
</dbReference>
<gene>
    <name evidence="7" type="ORF">ACFOW7_21100</name>
</gene>
<dbReference type="Gene3D" id="1.25.40.10">
    <property type="entry name" value="Tetratricopeptide repeat domain"/>
    <property type="match status" value="1"/>
</dbReference>
<evidence type="ECO:0000256" key="1">
    <source>
        <dbReference type="ARBA" id="ARBA00004442"/>
    </source>
</evidence>
<keyword evidence="2" id="KW-0472">Membrane</keyword>
<feature type="domain" description="FecR protein" evidence="6">
    <location>
        <begin position="56"/>
        <end position="147"/>
    </location>
</feature>
<dbReference type="SUPFAM" id="SSF48452">
    <property type="entry name" value="TPR-like"/>
    <property type="match status" value="2"/>
</dbReference>
<sequence length="1073" mass="119067">MRRVLTTLVSSCLFSYALADGGEIVALAGRVDYREANASAWRPAVLRQQVQPASFVRTGDAASVALLLSDRTQVKLGANSMFQLRGVATGGTRLFLQRGKAWSQTKNAGGGLSMDTPAVTAGIHGTDWVMEVDERGTTRVTVLSGVVSLHNEYGRVVLNSGEEGHVEVGAAPIRRVLVTPRERVQWVGIYRIDPRSYPELDAAARLQLAEPVQLAQELARRRREQPEAPAWLLGAELALLADQPAEAASLIEEGRRRYPTELRFATVGARIDLFHDRFAAARARLDALPPAQADQIEALLVRGELERLSGHGIQARNAFRRATELAPHDGRGWLGLARVESERDALGAARHAIDEAAARQEAVSLSAGRLAADNDRLTEARQHFDAALARDPADYEAWTGLGLSRLKAGDEQGALEALLRANVIEPRYAAAVSYSAVAYHRQGRSEVALATLERAAELDPRDPLPYFLRAAILRELGRPAEALSAAQGAQSRLPYLKSLNRLATDRQGSLALGATPADLGLEAWAESLAQESALPGWAGSHLFLAERLGRGFSHDSELMQGLLADPTVFGVAGRRQPLLSRAGDHLSVAGRVTSQDKHDGGEWRLSSQGLRNHSTPWAYLLDWRHHAHPLSLIDGDIDQATVGLGWRPRAQTGLFLYAGGIDGDFQLRSNKEFVDLRQARVDLGWSERFGPHTRWWLKLGDGYQSWQQALGQQNTDNRIDDTDLRWRHDDVFQTVHRLSTGGEWIAQDRNRLLVANQGLISIEHQERSRDKLLWLAWRTEQGPLAIEAQLDWHRLEFNNRNVTRHRNSTSLTSRGLAQRSTLGSRFGLSWHGAGIWRFAWQDWRKPLGSGSLLPTATAGIALDDSTVLPGGRQQRGRLQWEWQDQRRFARLYLERQTIDNLSLDGLNPVLNTRPVAGRDTLLGDWDLPLPDADTLPGQPEFPAGRLERGGIALATLLDQHWSLAADLVGRHSRYRGGHRASLSPDDTLPNMPRRQATLSLSWLDHAWKLSLQGVYRSAYHVPQLDGYFRRTAGWTGNLRATWRSPERAWQLSLFGDELGRSGSRFGVGWEYRF</sequence>
<evidence type="ECO:0000256" key="5">
    <source>
        <dbReference type="SAM" id="SignalP"/>
    </source>
</evidence>
<organism evidence="7 8">
    <name type="scientific">Chitinimonas lacunae</name>
    <dbReference type="NCBI Taxonomy" id="1963018"/>
    <lineage>
        <taxon>Bacteria</taxon>
        <taxon>Pseudomonadati</taxon>
        <taxon>Pseudomonadota</taxon>
        <taxon>Betaproteobacteria</taxon>
        <taxon>Neisseriales</taxon>
        <taxon>Chitinibacteraceae</taxon>
        <taxon>Chitinimonas</taxon>
    </lineage>
</organism>
<dbReference type="InterPro" id="IPR036942">
    <property type="entry name" value="Beta-barrel_TonB_sf"/>
</dbReference>
<name>A0ABV8MY17_9NEIS</name>
<reference evidence="8" key="1">
    <citation type="journal article" date="2019" name="Int. J. Syst. Evol. Microbiol.">
        <title>The Global Catalogue of Microorganisms (GCM) 10K type strain sequencing project: providing services to taxonomists for standard genome sequencing and annotation.</title>
        <authorList>
            <consortium name="The Broad Institute Genomics Platform"/>
            <consortium name="The Broad Institute Genome Sequencing Center for Infectious Disease"/>
            <person name="Wu L."/>
            <person name="Ma J."/>
        </authorList>
    </citation>
    <scope>NUCLEOTIDE SEQUENCE [LARGE SCALE GENOMIC DNA]</scope>
    <source>
        <strain evidence="8">LMG 29894</strain>
    </source>
</reference>
<dbReference type="Proteomes" id="UP001595791">
    <property type="component" value="Unassembled WGS sequence"/>
</dbReference>
<accession>A0ABV8MY17</accession>
<feature type="chain" id="PRO_5046398810" evidence="5">
    <location>
        <begin position="20"/>
        <end position="1073"/>
    </location>
</feature>
<comment type="subcellular location">
    <subcellularLocation>
        <location evidence="1">Cell outer membrane</location>
    </subcellularLocation>
</comment>
<feature type="repeat" description="TPR" evidence="4">
    <location>
        <begin position="429"/>
        <end position="462"/>
    </location>
</feature>
<evidence type="ECO:0000256" key="3">
    <source>
        <dbReference type="ARBA" id="ARBA00023237"/>
    </source>
</evidence>
<evidence type="ECO:0000313" key="8">
    <source>
        <dbReference type="Proteomes" id="UP001595791"/>
    </source>
</evidence>
<dbReference type="PROSITE" id="PS50005">
    <property type="entry name" value="TPR"/>
    <property type="match status" value="2"/>
</dbReference>
<dbReference type="Gene3D" id="2.60.120.1440">
    <property type="match status" value="1"/>
</dbReference>
<dbReference type="Pfam" id="PF13432">
    <property type="entry name" value="TPR_16"/>
    <property type="match status" value="2"/>
</dbReference>
<keyword evidence="5" id="KW-0732">Signal</keyword>
<dbReference type="PANTHER" id="PTHR38731">
    <property type="entry name" value="LIPL45-RELATED LIPOPROTEIN-RELATED"/>
    <property type="match status" value="1"/>
</dbReference>
<dbReference type="SMART" id="SM00028">
    <property type="entry name" value="TPR"/>
    <property type="match status" value="5"/>
</dbReference>
<dbReference type="InterPro" id="IPR019734">
    <property type="entry name" value="TPR_rpt"/>
</dbReference>
<keyword evidence="4" id="KW-0802">TPR repeat</keyword>
<keyword evidence="8" id="KW-1185">Reference proteome</keyword>
<dbReference type="InterPro" id="IPR011990">
    <property type="entry name" value="TPR-like_helical_dom_sf"/>
</dbReference>
<evidence type="ECO:0000259" key="6">
    <source>
        <dbReference type="Pfam" id="PF04773"/>
    </source>
</evidence>
<comment type="caution">
    <text evidence="7">The sequence shown here is derived from an EMBL/GenBank/DDBJ whole genome shotgun (WGS) entry which is preliminary data.</text>
</comment>
<evidence type="ECO:0000256" key="2">
    <source>
        <dbReference type="ARBA" id="ARBA00023136"/>
    </source>
</evidence>
<dbReference type="EMBL" id="JBHSBU010000002">
    <property type="protein sequence ID" value="MFC4161840.1"/>
    <property type="molecule type" value="Genomic_DNA"/>
</dbReference>
<dbReference type="SUPFAM" id="SSF56935">
    <property type="entry name" value="Porins"/>
    <property type="match status" value="1"/>
</dbReference>
<feature type="repeat" description="TPR" evidence="4">
    <location>
        <begin position="395"/>
        <end position="428"/>
    </location>
</feature>